<feature type="domain" description="Guanylate cyclase" evidence="2">
    <location>
        <begin position="12"/>
        <end position="125"/>
    </location>
</feature>
<evidence type="ECO:0000259" key="2">
    <source>
        <dbReference type="PROSITE" id="PS50125"/>
    </source>
</evidence>
<evidence type="ECO:0000313" key="4">
    <source>
        <dbReference type="Proteomes" id="UP000601990"/>
    </source>
</evidence>
<keyword evidence="4" id="KW-1185">Reference proteome</keyword>
<dbReference type="SUPFAM" id="SSF55073">
    <property type="entry name" value="Nucleotide cyclase"/>
    <property type="match status" value="1"/>
</dbReference>
<dbReference type="EMBL" id="WTVH01000020">
    <property type="protein sequence ID" value="NMF93937.1"/>
    <property type="molecule type" value="Genomic_DNA"/>
</dbReference>
<gene>
    <name evidence="3" type="ORF">GO608_11415</name>
</gene>
<dbReference type="PANTHER" id="PTHR43081">
    <property type="entry name" value="ADENYLATE CYCLASE, TERMINAL-DIFFERENTIATION SPECIFIC-RELATED"/>
    <property type="match status" value="1"/>
</dbReference>
<feature type="domain" description="FHA" evidence="1">
    <location>
        <begin position="214"/>
        <end position="257"/>
    </location>
</feature>
<dbReference type="InterPro" id="IPR000253">
    <property type="entry name" value="FHA_dom"/>
</dbReference>
<dbReference type="Pfam" id="PF00498">
    <property type="entry name" value="FHA"/>
    <property type="match status" value="1"/>
</dbReference>
<dbReference type="Gene3D" id="3.30.70.1230">
    <property type="entry name" value="Nucleotide cyclase"/>
    <property type="match status" value="1"/>
</dbReference>
<dbReference type="Gene3D" id="2.60.200.20">
    <property type="match status" value="1"/>
</dbReference>
<dbReference type="SMART" id="SM00240">
    <property type="entry name" value="FHA"/>
    <property type="match status" value="1"/>
</dbReference>
<accession>A0ABX1N3W5</accession>
<comment type="caution">
    <text evidence="3">The sequence shown here is derived from an EMBL/GenBank/DDBJ whole genome shotgun (WGS) entry which is preliminary data.</text>
</comment>
<proteinExistence type="predicted"/>
<name>A0ABX1N3W5_9RHOO</name>
<dbReference type="CDD" id="cd00060">
    <property type="entry name" value="FHA"/>
    <property type="match status" value="1"/>
</dbReference>
<dbReference type="PROSITE" id="PS50006">
    <property type="entry name" value="FHA_DOMAIN"/>
    <property type="match status" value="1"/>
</dbReference>
<reference evidence="3" key="1">
    <citation type="submission" date="2019-12" db="EMBL/GenBank/DDBJ databases">
        <title>Comparative genomics gives insights into the taxonomy of the Azoarcus-Aromatoleum group and reveals separate origins of nif in the plant-associated Azoarcus and non-plant-associated Aromatoleum sub-groups.</title>
        <authorList>
            <person name="Lafos M."/>
            <person name="Maluk M."/>
            <person name="Batista M."/>
            <person name="Junghare M."/>
            <person name="Carmona M."/>
            <person name="Faoro H."/>
            <person name="Cruz L.M."/>
            <person name="Battistoni F."/>
            <person name="De Souza E."/>
            <person name="Pedrosa F."/>
            <person name="Chen W.-M."/>
            <person name="Poole P.S."/>
            <person name="Dixon R.A."/>
            <person name="James E.K."/>
        </authorList>
    </citation>
    <scope>NUCLEOTIDE SEQUENCE</scope>
    <source>
        <strain evidence="3">U120</strain>
    </source>
</reference>
<protein>
    <submittedName>
        <fullName evidence="3">FHA domain-containing protein</fullName>
    </submittedName>
</protein>
<organism evidence="3 4">
    <name type="scientific">Aromatoleum buckelii</name>
    <dbReference type="NCBI Taxonomy" id="200254"/>
    <lineage>
        <taxon>Bacteria</taxon>
        <taxon>Pseudomonadati</taxon>
        <taxon>Pseudomonadota</taxon>
        <taxon>Betaproteobacteria</taxon>
        <taxon>Rhodocyclales</taxon>
        <taxon>Rhodocyclaceae</taxon>
        <taxon>Aromatoleum</taxon>
    </lineage>
</organism>
<dbReference type="CDD" id="cd07302">
    <property type="entry name" value="CHD"/>
    <property type="match status" value="1"/>
</dbReference>
<evidence type="ECO:0000259" key="1">
    <source>
        <dbReference type="PROSITE" id="PS50006"/>
    </source>
</evidence>
<dbReference type="Proteomes" id="UP000601990">
    <property type="component" value="Unassembled WGS sequence"/>
</dbReference>
<dbReference type="SUPFAM" id="SSF49879">
    <property type="entry name" value="SMAD/FHA domain"/>
    <property type="match status" value="1"/>
</dbReference>
<dbReference type="SMART" id="SM00044">
    <property type="entry name" value="CYCc"/>
    <property type="match status" value="1"/>
</dbReference>
<dbReference type="InterPro" id="IPR029787">
    <property type="entry name" value="Nucleotide_cyclase"/>
</dbReference>
<dbReference type="PANTHER" id="PTHR43081:SF19">
    <property type="entry name" value="PH-SENSITIVE ADENYLATE CYCLASE RV1264"/>
    <property type="match status" value="1"/>
</dbReference>
<sequence length="298" mass="32985">MTHAPPHPPERTVLFVDLAGSTRLYERVGDSVAFRLVDRCLHEMRAEIERRRGRVVKHTGDGLMAVFGEADHGCEAALRIHQVVRELPLSAGQKLAVRIGFHYGPVVENDSDVFGDTVNVAARLLELASPGRAITSMETARQLSAEWRPLLRPLQARSLRGASRLTEPFELLCGGAPGDLTVVQTVDFDAEEKPELRLYLGTQSLVLNAQIPSARLGRDALSDLRLSDTRASRQHAEIELRGDKFVLVDRSSNGTFVLIDGEKEFVLSREEVVLRKQGHFALGRTCIDNPHLIGFVCL</sequence>
<dbReference type="Pfam" id="PF00211">
    <property type="entry name" value="Guanylate_cyc"/>
    <property type="match status" value="1"/>
</dbReference>
<dbReference type="InterPro" id="IPR001054">
    <property type="entry name" value="A/G_cyclase"/>
</dbReference>
<evidence type="ECO:0000313" key="3">
    <source>
        <dbReference type="EMBL" id="NMF93937.1"/>
    </source>
</evidence>
<dbReference type="PROSITE" id="PS50125">
    <property type="entry name" value="GUANYLATE_CYCLASE_2"/>
    <property type="match status" value="1"/>
</dbReference>
<dbReference type="InterPro" id="IPR008984">
    <property type="entry name" value="SMAD_FHA_dom_sf"/>
</dbReference>
<dbReference type="InterPro" id="IPR050697">
    <property type="entry name" value="Adenylyl/Guanylyl_Cyclase_3/4"/>
</dbReference>